<sequence length="93" mass="10695">MQGKRKTRKANKNSRRVLAYFRRRLRAPQTKWRPSHHPRILPSARPSSASWGCRKRTTRADIFEGKGHGGCMGVNGGFSDMPHYILALCFKKK</sequence>
<gene>
    <name evidence="2" type="ORF">I7I53_07515</name>
</gene>
<name>A0A8A1LEP1_AJEC8</name>
<reference evidence="2" key="1">
    <citation type="submission" date="2021-01" db="EMBL/GenBank/DDBJ databases">
        <title>Chromosome-level genome assembly of a human fungal pathogen reveals clustering of transcriptionally co-regulated genes.</title>
        <authorList>
            <person name="Voorhies M."/>
            <person name="Cohen S."/>
            <person name="Shea T.P."/>
            <person name="Petrus S."/>
            <person name="Munoz J.F."/>
            <person name="Poplawski S."/>
            <person name="Goldman W.E."/>
            <person name="Michael T."/>
            <person name="Cuomo C.A."/>
            <person name="Sil A."/>
            <person name="Beyhan S."/>
        </authorList>
    </citation>
    <scope>NUCLEOTIDE SEQUENCE</scope>
    <source>
        <strain evidence="2">H88</strain>
    </source>
</reference>
<proteinExistence type="predicted"/>
<dbReference type="VEuPathDB" id="FungiDB:I7I53_07515"/>
<feature type="region of interest" description="Disordered" evidence="1">
    <location>
        <begin position="28"/>
        <end position="51"/>
    </location>
</feature>
<dbReference type="EMBL" id="CP069103">
    <property type="protein sequence ID" value="QSS52020.1"/>
    <property type="molecule type" value="Genomic_DNA"/>
</dbReference>
<accession>A0A8A1LEP1</accession>
<dbReference type="Proteomes" id="UP000663419">
    <property type="component" value="Chromosome 2"/>
</dbReference>
<evidence type="ECO:0000256" key="1">
    <source>
        <dbReference type="SAM" id="MobiDB-lite"/>
    </source>
</evidence>
<protein>
    <submittedName>
        <fullName evidence="2">Uncharacterized protein</fullName>
    </submittedName>
</protein>
<evidence type="ECO:0000313" key="2">
    <source>
        <dbReference type="EMBL" id="QSS52020.1"/>
    </source>
</evidence>
<dbReference type="AlphaFoldDB" id="A0A8A1LEP1"/>
<organism evidence="2 3">
    <name type="scientific">Ajellomyces capsulatus (strain H88)</name>
    <name type="common">Darling's disease fungus</name>
    <name type="synonym">Histoplasma capsulatum</name>
    <dbReference type="NCBI Taxonomy" id="544711"/>
    <lineage>
        <taxon>Eukaryota</taxon>
        <taxon>Fungi</taxon>
        <taxon>Dikarya</taxon>
        <taxon>Ascomycota</taxon>
        <taxon>Pezizomycotina</taxon>
        <taxon>Eurotiomycetes</taxon>
        <taxon>Eurotiomycetidae</taxon>
        <taxon>Onygenales</taxon>
        <taxon>Ajellomycetaceae</taxon>
        <taxon>Histoplasma</taxon>
    </lineage>
</organism>
<evidence type="ECO:0000313" key="3">
    <source>
        <dbReference type="Proteomes" id="UP000663419"/>
    </source>
</evidence>